<reference evidence="3" key="1">
    <citation type="submission" date="2016-08" db="EMBL/GenBank/DDBJ databases">
        <authorList>
            <person name="Varghese N."/>
            <person name="Submissions Spin"/>
        </authorList>
    </citation>
    <scope>NUCLEOTIDE SEQUENCE [LARGE SCALE GENOMIC DNA]</scope>
    <source>
        <strain evidence="3">SGD-1123</strain>
    </source>
</reference>
<keyword evidence="3" id="KW-1185">Reference proteome</keyword>
<evidence type="ECO:0000256" key="1">
    <source>
        <dbReference type="SAM" id="Phobius"/>
    </source>
</evidence>
<name>A0A0V8HQ21_9BACI</name>
<keyword evidence="1" id="KW-1133">Transmembrane helix</keyword>
<evidence type="ECO:0000313" key="3">
    <source>
        <dbReference type="Proteomes" id="UP000181997"/>
    </source>
</evidence>
<organism evidence="2 3">
    <name type="scientific">[Bacillus] enclensis</name>
    <dbReference type="NCBI Taxonomy" id="1402860"/>
    <lineage>
        <taxon>Bacteria</taxon>
        <taxon>Bacillati</taxon>
        <taxon>Bacillota</taxon>
        <taxon>Bacilli</taxon>
        <taxon>Bacillales</taxon>
        <taxon>Bacillaceae</taxon>
        <taxon>Rossellomorea</taxon>
    </lineage>
</organism>
<protein>
    <submittedName>
        <fullName evidence="2">Uncharacterized protein</fullName>
    </submittedName>
</protein>
<keyword evidence="1" id="KW-0812">Transmembrane</keyword>
<dbReference type="AlphaFoldDB" id="A0A0V8HQ21"/>
<dbReference type="EMBL" id="FMAU01000001">
    <property type="protein sequence ID" value="SCB78329.1"/>
    <property type="molecule type" value="Genomic_DNA"/>
</dbReference>
<accession>A0A0V8HQ21</accession>
<feature type="transmembrane region" description="Helical" evidence="1">
    <location>
        <begin position="33"/>
        <end position="56"/>
    </location>
</feature>
<dbReference type="Proteomes" id="UP000181997">
    <property type="component" value="Unassembled WGS sequence"/>
</dbReference>
<keyword evidence="1" id="KW-0472">Membrane</keyword>
<gene>
    <name evidence="2" type="ORF">GA0061094_0469</name>
</gene>
<sequence>MKKSLPTIVLMITCTLVHLYFTHLGQEMNRKRFIISGIALTFFGSIYSTLQTMFIIKAGRKRT</sequence>
<evidence type="ECO:0000313" key="2">
    <source>
        <dbReference type="EMBL" id="SCB78329.1"/>
    </source>
</evidence>
<feature type="transmembrane region" description="Helical" evidence="1">
    <location>
        <begin position="5"/>
        <end position="21"/>
    </location>
</feature>
<proteinExistence type="predicted"/>